<accession>A0ABT1WD56</accession>
<organism evidence="4 5">
    <name type="scientific">Limnobacter humi</name>
    <dbReference type="NCBI Taxonomy" id="1778671"/>
    <lineage>
        <taxon>Bacteria</taxon>
        <taxon>Pseudomonadati</taxon>
        <taxon>Pseudomonadota</taxon>
        <taxon>Betaproteobacteria</taxon>
        <taxon>Burkholderiales</taxon>
        <taxon>Burkholderiaceae</taxon>
        <taxon>Limnobacter</taxon>
    </lineage>
</organism>
<dbReference type="RefSeq" id="WP_256763135.1">
    <property type="nucleotide sequence ID" value="NZ_JANIGO010000001.1"/>
</dbReference>
<gene>
    <name evidence="4" type="ORF">NQT62_03255</name>
</gene>
<dbReference type="PANTHER" id="PTHR12338">
    <property type="entry name" value="AUTOTRANSPORTER"/>
    <property type="match status" value="1"/>
</dbReference>
<evidence type="ECO:0000313" key="4">
    <source>
        <dbReference type="EMBL" id="MCQ8895456.1"/>
    </source>
</evidence>
<dbReference type="NCBIfam" id="TIGR01901">
    <property type="entry name" value="adhes_NPXG"/>
    <property type="match status" value="1"/>
</dbReference>
<sequence length="1498" mass="153367">MRAFKLKPLAAAVLWICSGAALALPEFQANPGGGVTLDTSVNKTLVVNQTSNTPVATVLWKNFSVGSGETVQFVQPDSHAVLLNRVTGREGSDILGQLKSNGRLFLINPNGIVFGTNAQVNVGALVASTLDLQGPVKQGAVPLAADKNTGDIQLNGVIEGQQLAFIAPSISHAGTLRATSGGQVDFLAASAVTANVQGDFIAFQVDAGHEQALIQQLGQINAPDGTVILVARSTGSGNPSVLNTGGLVQAQSLIAQGDQVVLAGTVDGALSVRADHVSQAQAVNVRGSADLVANMLTLDHAQNQFQGVVRIAAGDAQLKTQGDVQLAGTADHLMVSAQHLQIAQSGMRVNRDAVFIATGVAQSSSGSTTLSVGGDLTVSADQVGLRNTKNAVSGTINLTAHEADLAVTGTLRLLNPAVRGALTMQADQVQVVAKDALQLGVQADSLTMQSTGAVHLNASALGSLTVKTSQGIDQHGALQVSGNSDLQADSIVLQDRSNQWLGNVQLQAQEARIDSAASYSITGSTDSLDAHSGKTLTVGAAGLSTQGETSLVAQRLAQDGALMVAGPLHLQAAQVDLFNAKNQLTGPVSVDAGTLALAAKSDLILSGQSDAWTVQTPGTVTQSGAIRSAGPADFNGRSIELTHTDNHWGGTVAVRAANVQLTGDERITLGQSQVTGTLAVNAPQSIEQVGALKVDGPSQFEARNIDLRHGENLLGSTVTVHGNTAALHSQRSLTVLGQVDALTLSTADQATLATGPLQTLDVTASSIVQAAPVVVEDRVHLKANTVTLADTHNDFGGVVDVTAEQLQISDQNNLVLQTQAKTVEVRGQSVTLTARGDVDLRSTQVGGLNARTDGVLTLHSDGLQTAVLDAHGIVFDSVGGMDDLTAKADFMSQKNALTVNNATLNAALVNLSNHQNDFKQTVTVSNPAGGQSVATLSDRNDLQVQGTDLTLGGQIGGALVVHADRLTLAGSTVQGAVDLFADRVEQTSTPGDVVHWGNARIQASQIDLDHAQNAIQGDLTLVGNGVASITNRPSLTVDTTSWSGPLSVHTQGDARLTSNALTLGDTVVQGFLDIQAQSVSQVGSLEVSGQTAIAALGGQVELTGPNNQFGSSVSVVANRLDLKARGDLNLAQLTLDAGGTVEVERKLLLNGVVELGAGQLDFVARGIPKPLSSADVALKLPASLDVYSAKEAVEPTTGLGRIEIAAPMIEQTGGSIRTQAVSRLNFSSLGNGSVFLNQQNQVEGTLGVLAGSASSQAYTYRADQGLSLVSVQNAAPLVVGGGGIEGDMVAIASAGLRTEAGRQIRARLPYNDTAAGERASFPGLTLSIPSTQGSRVGDSQVYPFGAGGVGANAGGGAIAVAVGETTRKGLGGYVTVLPVDGAKQLPGQVVFLSGPDNPGVYAFFYDGARDLTRIPVSYNGSLLLSPQEAAALTSAQGALVLARQEQTMSVVRTENVASRVINGVVVEVGPGRPATEGTGELMRPASCEGGDGHLTCSP</sequence>
<dbReference type="Gene3D" id="2.160.20.10">
    <property type="entry name" value="Single-stranded right-handed beta-helix, Pectin lyase-like"/>
    <property type="match status" value="1"/>
</dbReference>
<dbReference type="InterPro" id="IPR050909">
    <property type="entry name" value="Bact_Autotransporter_VF"/>
</dbReference>
<name>A0ABT1WD56_9BURK</name>
<feature type="signal peptide" evidence="2">
    <location>
        <begin position="1"/>
        <end position="23"/>
    </location>
</feature>
<dbReference type="InterPro" id="IPR008638">
    <property type="entry name" value="FhaB/CdiA-like_TPS"/>
</dbReference>
<dbReference type="SMART" id="SM00912">
    <property type="entry name" value="Haemagg_act"/>
    <property type="match status" value="1"/>
</dbReference>
<dbReference type="Pfam" id="PF05860">
    <property type="entry name" value="TPS"/>
    <property type="match status" value="1"/>
</dbReference>
<feature type="chain" id="PRO_5045446365" evidence="2">
    <location>
        <begin position="24"/>
        <end position="1498"/>
    </location>
</feature>
<feature type="domain" description="Filamentous haemagglutinin FhaB/tRNA nuclease CdiA-like TPS" evidence="3">
    <location>
        <begin position="19"/>
        <end position="136"/>
    </location>
</feature>
<dbReference type="InterPro" id="IPR011050">
    <property type="entry name" value="Pectin_lyase_fold/virulence"/>
</dbReference>
<evidence type="ECO:0000313" key="5">
    <source>
        <dbReference type="Proteomes" id="UP001204142"/>
    </source>
</evidence>
<reference evidence="4 5" key="1">
    <citation type="submission" date="2022-07" db="EMBL/GenBank/DDBJ databases">
        <authorList>
            <person name="Xamxidin M."/>
            <person name="Wu M."/>
        </authorList>
    </citation>
    <scope>NUCLEOTIDE SEQUENCE [LARGE SCALE GENOMIC DNA]</scope>
    <source>
        <strain evidence="4 5">NBRC 111650</strain>
    </source>
</reference>
<protein>
    <submittedName>
        <fullName evidence="4">Filamentous hemagglutinin N-terminal domain-containing protein</fullName>
    </submittedName>
</protein>
<evidence type="ECO:0000256" key="2">
    <source>
        <dbReference type="SAM" id="SignalP"/>
    </source>
</evidence>
<dbReference type="InterPro" id="IPR012334">
    <property type="entry name" value="Pectin_lyas_fold"/>
</dbReference>
<dbReference type="Pfam" id="PF18886">
    <property type="entry name" value="DUF5649"/>
    <property type="match status" value="8"/>
</dbReference>
<dbReference type="PANTHER" id="PTHR12338:SF5">
    <property type="entry name" value="ANTIGEN 43-RELATED"/>
    <property type="match status" value="1"/>
</dbReference>
<keyword evidence="2" id="KW-0732">Signal</keyword>
<proteinExistence type="predicted"/>
<dbReference type="EMBL" id="JANIGO010000001">
    <property type="protein sequence ID" value="MCQ8895456.1"/>
    <property type="molecule type" value="Genomic_DNA"/>
</dbReference>
<dbReference type="InterPro" id="IPR043709">
    <property type="entry name" value="DUF5649"/>
</dbReference>
<feature type="region of interest" description="Disordered" evidence="1">
    <location>
        <begin position="1472"/>
        <end position="1498"/>
    </location>
</feature>
<comment type="caution">
    <text evidence="4">The sequence shown here is derived from an EMBL/GenBank/DDBJ whole genome shotgun (WGS) entry which is preliminary data.</text>
</comment>
<dbReference type="SUPFAM" id="SSF51126">
    <property type="entry name" value="Pectin lyase-like"/>
    <property type="match status" value="1"/>
</dbReference>
<dbReference type="Proteomes" id="UP001204142">
    <property type="component" value="Unassembled WGS sequence"/>
</dbReference>
<keyword evidence="5" id="KW-1185">Reference proteome</keyword>
<evidence type="ECO:0000259" key="3">
    <source>
        <dbReference type="SMART" id="SM00912"/>
    </source>
</evidence>
<evidence type="ECO:0000256" key="1">
    <source>
        <dbReference type="SAM" id="MobiDB-lite"/>
    </source>
</evidence>